<dbReference type="InterPro" id="IPR012340">
    <property type="entry name" value="NA-bd_OB-fold"/>
</dbReference>
<name>B4N1F9_DROWI</name>
<evidence type="ECO:0000256" key="4">
    <source>
        <dbReference type="ARBA" id="ARBA00035146"/>
    </source>
</evidence>
<dbReference type="FunCoup" id="B4N1F9">
    <property type="interactions" value="121"/>
</dbReference>
<evidence type="ECO:0000256" key="1">
    <source>
        <dbReference type="ARBA" id="ARBA00005943"/>
    </source>
</evidence>
<dbReference type="GO" id="GO:0022627">
    <property type="term" value="C:cytosolic small ribosomal subunit"/>
    <property type="evidence" value="ECO:0007669"/>
    <property type="project" value="TreeGrafter"/>
</dbReference>
<dbReference type="InterPro" id="IPR000289">
    <property type="entry name" value="Ribosomal_eS28"/>
</dbReference>
<dbReference type="GO" id="GO:0000028">
    <property type="term" value="P:ribosomal small subunit assembly"/>
    <property type="evidence" value="ECO:0007669"/>
    <property type="project" value="TreeGrafter"/>
</dbReference>
<dbReference type="GO" id="GO:0006412">
    <property type="term" value="P:translation"/>
    <property type="evidence" value="ECO:0007669"/>
    <property type="project" value="InterPro"/>
</dbReference>
<comment type="similarity">
    <text evidence="1">Belongs to the eukaryotic ribosomal protein eS28 family.</text>
</comment>
<dbReference type="Proteomes" id="UP000007798">
    <property type="component" value="Unassembled WGS sequence"/>
</dbReference>
<dbReference type="GO" id="GO:0003735">
    <property type="term" value="F:structural constituent of ribosome"/>
    <property type="evidence" value="ECO:0007669"/>
    <property type="project" value="InterPro"/>
</dbReference>
<organism evidence="6 7">
    <name type="scientific">Drosophila willistoni</name>
    <name type="common">Fruit fly</name>
    <dbReference type="NCBI Taxonomy" id="7260"/>
    <lineage>
        <taxon>Eukaryota</taxon>
        <taxon>Metazoa</taxon>
        <taxon>Ecdysozoa</taxon>
        <taxon>Arthropoda</taxon>
        <taxon>Hexapoda</taxon>
        <taxon>Insecta</taxon>
        <taxon>Pterygota</taxon>
        <taxon>Neoptera</taxon>
        <taxon>Endopterygota</taxon>
        <taxon>Diptera</taxon>
        <taxon>Brachycera</taxon>
        <taxon>Muscomorpha</taxon>
        <taxon>Ephydroidea</taxon>
        <taxon>Drosophilidae</taxon>
        <taxon>Drosophila</taxon>
        <taxon>Sophophora</taxon>
    </lineage>
</organism>
<dbReference type="Gene3D" id="2.40.50.140">
    <property type="entry name" value="Nucleic acid-binding proteins"/>
    <property type="match status" value="1"/>
</dbReference>
<keyword evidence="2" id="KW-0689">Ribosomal protein</keyword>
<reference evidence="6 7" key="1">
    <citation type="journal article" date="2007" name="Nature">
        <title>Evolution of genes and genomes on the Drosophila phylogeny.</title>
        <authorList>
            <consortium name="Drosophila 12 Genomes Consortium"/>
            <person name="Clark A.G."/>
            <person name="Eisen M.B."/>
            <person name="Smith D.R."/>
            <person name="Bergman C.M."/>
            <person name="Oliver B."/>
            <person name="Markow T.A."/>
            <person name="Kaufman T.C."/>
            <person name="Kellis M."/>
            <person name="Gelbart W."/>
            <person name="Iyer V.N."/>
            <person name="Pollard D.A."/>
            <person name="Sackton T.B."/>
            <person name="Larracuente A.M."/>
            <person name="Singh N.D."/>
            <person name="Abad J.P."/>
            <person name="Abt D.N."/>
            <person name="Adryan B."/>
            <person name="Aguade M."/>
            <person name="Akashi H."/>
            <person name="Anderson W.W."/>
            <person name="Aquadro C.F."/>
            <person name="Ardell D.H."/>
            <person name="Arguello R."/>
            <person name="Artieri C.G."/>
            <person name="Barbash D.A."/>
            <person name="Barker D."/>
            <person name="Barsanti P."/>
            <person name="Batterham P."/>
            <person name="Batzoglou S."/>
            <person name="Begun D."/>
            <person name="Bhutkar A."/>
            <person name="Blanco E."/>
            <person name="Bosak S.A."/>
            <person name="Bradley R.K."/>
            <person name="Brand A.D."/>
            <person name="Brent M.R."/>
            <person name="Brooks A.N."/>
            <person name="Brown R.H."/>
            <person name="Butlin R.K."/>
            <person name="Caggese C."/>
            <person name="Calvi B.R."/>
            <person name="Bernardo de Carvalho A."/>
            <person name="Caspi A."/>
            <person name="Castrezana S."/>
            <person name="Celniker S.E."/>
            <person name="Chang J.L."/>
            <person name="Chapple C."/>
            <person name="Chatterji S."/>
            <person name="Chinwalla A."/>
            <person name="Civetta A."/>
            <person name="Clifton S.W."/>
            <person name="Comeron J.M."/>
            <person name="Costello J.C."/>
            <person name="Coyne J.A."/>
            <person name="Daub J."/>
            <person name="David R.G."/>
            <person name="Delcher A.L."/>
            <person name="Delehaunty K."/>
            <person name="Do C.B."/>
            <person name="Ebling H."/>
            <person name="Edwards K."/>
            <person name="Eickbush T."/>
            <person name="Evans J.D."/>
            <person name="Filipski A."/>
            <person name="Findeiss S."/>
            <person name="Freyhult E."/>
            <person name="Fulton L."/>
            <person name="Fulton R."/>
            <person name="Garcia A.C."/>
            <person name="Gardiner A."/>
            <person name="Garfield D.A."/>
            <person name="Garvin B.E."/>
            <person name="Gibson G."/>
            <person name="Gilbert D."/>
            <person name="Gnerre S."/>
            <person name="Godfrey J."/>
            <person name="Good R."/>
            <person name="Gotea V."/>
            <person name="Gravely B."/>
            <person name="Greenberg A.J."/>
            <person name="Griffiths-Jones S."/>
            <person name="Gross S."/>
            <person name="Guigo R."/>
            <person name="Gustafson E.A."/>
            <person name="Haerty W."/>
            <person name="Hahn M.W."/>
            <person name="Halligan D.L."/>
            <person name="Halpern A.L."/>
            <person name="Halter G.M."/>
            <person name="Han M.V."/>
            <person name="Heger A."/>
            <person name="Hillier L."/>
            <person name="Hinrichs A.S."/>
            <person name="Holmes I."/>
            <person name="Hoskins R.A."/>
            <person name="Hubisz M.J."/>
            <person name="Hultmark D."/>
            <person name="Huntley M.A."/>
            <person name="Jaffe D.B."/>
            <person name="Jagadeeshan S."/>
            <person name="Jeck W.R."/>
            <person name="Johnson J."/>
            <person name="Jones C.D."/>
            <person name="Jordan W.C."/>
            <person name="Karpen G.H."/>
            <person name="Kataoka E."/>
            <person name="Keightley P.D."/>
            <person name="Kheradpour P."/>
            <person name="Kirkness E.F."/>
            <person name="Koerich L.B."/>
            <person name="Kristiansen K."/>
            <person name="Kudrna D."/>
            <person name="Kulathinal R.J."/>
            <person name="Kumar S."/>
            <person name="Kwok R."/>
            <person name="Lander E."/>
            <person name="Langley C.H."/>
            <person name="Lapoint R."/>
            <person name="Lazzaro B.P."/>
            <person name="Lee S.J."/>
            <person name="Levesque L."/>
            <person name="Li R."/>
            <person name="Lin C.F."/>
            <person name="Lin M.F."/>
            <person name="Lindblad-Toh K."/>
            <person name="Llopart A."/>
            <person name="Long M."/>
            <person name="Low L."/>
            <person name="Lozovsky E."/>
            <person name="Lu J."/>
            <person name="Luo M."/>
            <person name="Machado C.A."/>
            <person name="Makalowski W."/>
            <person name="Marzo M."/>
            <person name="Matsuda M."/>
            <person name="Matzkin L."/>
            <person name="McAllister B."/>
            <person name="McBride C.S."/>
            <person name="McKernan B."/>
            <person name="McKernan K."/>
            <person name="Mendez-Lago M."/>
            <person name="Minx P."/>
            <person name="Mollenhauer M.U."/>
            <person name="Montooth K."/>
            <person name="Mount S.M."/>
            <person name="Mu X."/>
            <person name="Myers E."/>
            <person name="Negre B."/>
            <person name="Newfeld S."/>
            <person name="Nielsen R."/>
            <person name="Noor M.A."/>
            <person name="O'Grady P."/>
            <person name="Pachter L."/>
            <person name="Papaceit M."/>
            <person name="Parisi M.J."/>
            <person name="Parisi M."/>
            <person name="Parts L."/>
            <person name="Pedersen J.S."/>
            <person name="Pesole G."/>
            <person name="Phillippy A.M."/>
            <person name="Ponting C.P."/>
            <person name="Pop M."/>
            <person name="Porcelli D."/>
            <person name="Powell J.R."/>
            <person name="Prohaska S."/>
            <person name="Pruitt K."/>
            <person name="Puig M."/>
            <person name="Quesneville H."/>
            <person name="Ram K.R."/>
            <person name="Rand D."/>
            <person name="Rasmussen M.D."/>
            <person name="Reed L.K."/>
            <person name="Reenan R."/>
            <person name="Reily A."/>
            <person name="Remington K.A."/>
            <person name="Rieger T.T."/>
            <person name="Ritchie M.G."/>
            <person name="Robin C."/>
            <person name="Rogers Y.H."/>
            <person name="Rohde C."/>
            <person name="Rozas J."/>
            <person name="Rubenfield M.J."/>
            <person name="Ruiz A."/>
            <person name="Russo S."/>
            <person name="Salzberg S.L."/>
            <person name="Sanchez-Gracia A."/>
            <person name="Saranga D.J."/>
            <person name="Sato H."/>
            <person name="Schaeffer S.W."/>
            <person name="Schatz M.C."/>
            <person name="Schlenke T."/>
            <person name="Schwartz R."/>
            <person name="Segarra C."/>
            <person name="Singh R.S."/>
            <person name="Sirot L."/>
            <person name="Sirota M."/>
            <person name="Sisneros N.B."/>
            <person name="Smith C.D."/>
            <person name="Smith T.F."/>
            <person name="Spieth J."/>
            <person name="Stage D.E."/>
            <person name="Stark A."/>
            <person name="Stephan W."/>
            <person name="Strausberg R.L."/>
            <person name="Strempel S."/>
            <person name="Sturgill D."/>
            <person name="Sutton G."/>
            <person name="Sutton G.G."/>
            <person name="Tao W."/>
            <person name="Teichmann S."/>
            <person name="Tobari Y.N."/>
            <person name="Tomimura Y."/>
            <person name="Tsolas J.M."/>
            <person name="Valente V.L."/>
            <person name="Venter E."/>
            <person name="Venter J.C."/>
            <person name="Vicario S."/>
            <person name="Vieira F.G."/>
            <person name="Vilella A.J."/>
            <person name="Villasante A."/>
            <person name="Walenz B."/>
            <person name="Wang J."/>
            <person name="Wasserman M."/>
            <person name="Watts T."/>
            <person name="Wilson D."/>
            <person name="Wilson R.K."/>
            <person name="Wing R.A."/>
            <person name="Wolfner M.F."/>
            <person name="Wong A."/>
            <person name="Wong G.K."/>
            <person name="Wu C.I."/>
            <person name="Wu G."/>
            <person name="Yamamoto D."/>
            <person name="Yang H.P."/>
            <person name="Yang S.P."/>
            <person name="Yorke J.A."/>
            <person name="Yoshida K."/>
            <person name="Zdobnov E."/>
            <person name="Zhang P."/>
            <person name="Zhang Y."/>
            <person name="Zimin A.V."/>
            <person name="Baldwin J."/>
            <person name="Abdouelleil A."/>
            <person name="Abdulkadir J."/>
            <person name="Abebe A."/>
            <person name="Abera B."/>
            <person name="Abreu J."/>
            <person name="Acer S.C."/>
            <person name="Aftuck L."/>
            <person name="Alexander A."/>
            <person name="An P."/>
            <person name="Anderson E."/>
            <person name="Anderson S."/>
            <person name="Arachi H."/>
            <person name="Azer M."/>
            <person name="Bachantsang P."/>
            <person name="Barry A."/>
            <person name="Bayul T."/>
            <person name="Berlin A."/>
            <person name="Bessette D."/>
            <person name="Bloom T."/>
            <person name="Blye J."/>
            <person name="Boguslavskiy L."/>
            <person name="Bonnet C."/>
            <person name="Boukhgalter B."/>
            <person name="Bourzgui I."/>
            <person name="Brown A."/>
            <person name="Cahill P."/>
            <person name="Channer S."/>
            <person name="Cheshatsang Y."/>
            <person name="Chuda L."/>
            <person name="Citroen M."/>
            <person name="Collymore A."/>
            <person name="Cooke P."/>
            <person name="Costello M."/>
            <person name="D'Aco K."/>
            <person name="Daza R."/>
            <person name="De Haan G."/>
            <person name="DeGray S."/>
            <person name="DeMaso C."/>
            <person name="Dhargay N."/>
            <person name="Dooley K."/>
            <person name="Dooley E."/>
            <person name="Doricent M."/>
            <person name="Dorje P."/>
            <person name="Dorjee K."/>
            <person name="Dupes A."/>
            <person name="Elong R."/>
            <person name="Falk J."/>
            <person name="Farina A."/>
            <person name="Faro S."/>
            <person name="Ferguson D."/>
            <person name="Fisher S."/>
            <person name="Foley C.D."/>
            <person name="Franke A."/>
            <person name="Friedrich D."/>
            <person name="Gadbois L."/>
            <person name="Gearin G."/>
            <person name="Gearin C.R."/>
            <person name="Giannoukos G."/>
            <person name="Goode T."/>
            <person name="Graham J."/>
            <person name="Grandbois E."/>
            <person name="Grewal S."/>
            <person name="Gyaltsen K."/>
            <person name="Hafez N."/>
            <person name="Hagos B."/>
            <person name="Hall J."/>
            <person name="Henson C."/>
            <person name="Hollinger A."/>
            <person name="Honan T."/>
            <person name="Huard M.D."/>
            <person name="Hughes L."/>
            <person name="Hurhula B."/>
            <person name="Husby M.E."/>
            <person name="Kamat A."/>
            <person name="Kanga B."/>
            <person name="Kashin S."/>
            <person name="Khazanovich D."/>
            <person name="Kisner P."/>
            <person name="Lance K."/>
            <person name="Lara M."/>
            <person name="Lee W."/>
            <person name="Lennon N."/>
            <person name="Letendre F."/>
            <person name="LeVine R."/>
            <person name="Lipovsky A."/>
            <person name="Liu X."/>
            <person name="Liu J."/>
            <person name="Liu S."/>
            <person name="Lokyitsang T."/>
            <person name="Lokyitsang Y."/>
            <person name="Lubonja R."/>
            <person name="Lui A."/>
            <person name="MacDonald P."/>
            <person name="Magnisalis V."/>
            <person name="Maru K."/>
            <person name="Matthews C."/>
            <person name="McCusker W."/>
            <person name="McDonough S."/>
            <person name="Mehta T."/>
            <person name="Meldrim J."/>
            <person name="Meneus L."/>
            <person name="Mihai O."/>
            <person name="Mihalev A."/>
            <person name="Mihova T."/>
            <person name="Mittelman R."/>
            <person name="Mlenga V."/>
            <person name="Montmayeur A."/>
            <person name="Mulrain L."/>
            <person name="Navidi A."/>
            <person name="Naylor J."/>
            <person name="Negash T."/>
            <person name="Nguyen T."/>
            <person name="Nguyen N."/>
            <person name="Nicol R."/>
            <person name="Norbu C."/>
            <person name="Norbu N."/>
            <person name="Novod N."/>
            <person name="O'Neill B."/>
            <person name="Osman S."/>
            <person name="Markiewicz E."/>
            <person name="Oyono O.L."/>
            <person name="Patti C."/>
            <person name="Phunkhang P."/>
            <person name="Pierre F."/>
            <person name="Priest M."/>
            <person name="Raghuraman S."/>
            <person name="Rege F."/>
            <person name="Reyes R."/>
            <person name="Rise C."/>
            <person name="Rogov P."/>
            <person name="Ross K."/>
            <person name="Ryan E."/>
            <person name="Settipalli S."/>
            <person name="Shea T."/>
            <person name="Sherpa N."/>
            <person name="Shi L."/>
            <person name="Shih D."/>
            <person name="Sparrow T."/>
            <person name="Spaulding J."/>
            <person name="Stalker J."/>
            <person name="Stange-Thomann N."/>
            <person name="Stavropoulos S."/>
            <person name="Stone C."/>
            <person name="Strader C."/>
            <person name="Tesfaye S."/>
            <person name="Thomson T."/>
            <person name="Thoulutsang Y."/>
            <person name="Thoulutsang D."/>
            <person name="Topham K."/>
            <person name="Topping I."/>
            <person name="Tsamla T."/>
            <person name="Vassiliev H."/>
            <person name="Vo A."/>
            <person name="Wangchuk T."/>
            <person name="Wangdi T."/>
            <person name="Weiand M."/>
            <person name="Wilkinson J."/>
            <person name="Wilson A."/>
            <person name="Yadav S."/>
            <person name="Young G."/>
            <person name="Yu Q."/>
            <person name="Zembek L."/>
            <person name="Zhong D."/>
            <person name="Zimmer A."/>
            <person name="Zwirko Z."/>
            <person name="Jaffe D.B."/>
            <person name="Alvarez P."/>
            <person name="Brockman W."/>
            <person name="Butler J."/>
            <person name="Chin C."/>
            <person name="Gnerre S."/>
            <person name="Grabherr M."/>
            <person name="Kleber M."/>
            <person name="Mauceli E."/>
            <person name="MacCallum I."/>
        </authorList>
    </citation>
    <scope>NUCLEOTIDE SEQUENCE [LARGE SCALE GENOMIC DNA]</scope>
    <source>
        <strain evidence="7">Tucson 14030-0811.24</strain>
    </source>
</reference>
<dbReference type="PANTHER" id="PTHR10769">
    <property type="entry name" value="40S RIBOSOMAL PROTEIN S28"/>
    <property type="match status" value="1"/>
</dbReference>
<proteinExistence type="inferred from homology"/>
<dbReference type="SUPFAM" id="SSF50249">
    <property type="entry name" value="Nucleic acid-binding proteins"/>
    <property type="match status" value="1"/>
</dbReference>
<keyword evidence="7" id="KW-1185">Reference proteome</keyword>
<evidence type="ECO:0000313" key="7">
    <source>
        <dbReference type="Proteomes" id="UP000007798"/>
    </source>
</evidence>
<keyword evidence="3" id="KW-0687">Ribonucleoprotein</keyword>
<dbReference type="KEGG" id="dwi:6643794"/>
<dbReference type="AlphaFoldDB" id="B4N1F9"/>
<sequence>MFKKLSKMRTPTTKARVIKVLSRIGASGRLTECRLQLLEPPRHQIMRAVKGPVRTGQIIEIDELETFNP</sequence>
<dbReference type="GO" id="GO:0030490">
    <property type="term" value="P:maturation of SSU-rRNA"/>
    <property type="evidence" value="ECO:0007669"/>
    <property type="project" value="TreeGrafter"/>
</dbReference>
<evidence type="ECO:0000256" key="3">
    <source>
        <dbReference type="ARBA" id="ARBA00023274"/>
    </source>
</evidence>
<gene>
    <name evidence="6" type="primary">Dwil\GK19351</name>
    <name evidence="6" type="ORF">Dwil_GK19351</name>
</gene>
<dbReference type="EMBL" id="CH963920">
    <property type="protein sequence ID" value="EDW78070.2"/>
    <property type="molecule type" value="Genomic_DNA"/>
</dbReference>
<dbReference type="HOGENOM" id="CLU_178987_3_0_1"/>
<evidence type="ECO:0000256" key="2">
    <source>
        <dbReference type="ARBA" id="ARBA00022980"/>
    </source>
</evidence>
<dbReference type="InParanoid" id="B4N1F9"/>
<dbReference type="PANTHER" id="PTHR10769:SF3">
    <property type="entry name" value="SMALL RIBOSOMAL SUBUNIT PROTEIN ES28"/>
    <property type="match status" value="1"/>
</dbReference>
<evidence type="ECO:0000256" key="5">
    <source>
        <dbReference type="ARBA" id="ARBA00035453"/>
    </source>
</evidence>
<dbReference type="Pfam" id="PF01200">
    <property type="entry name" value="Ribosomal_S28e"/>
    <property type="match status" value="1"/>
</dbReference>
<accession>B4N1F9</accession>
<dbReference type="OrthoDB" id="10258930at2759"/>
<evidence type="ECO:0000313" key="6">
    <source>
        <dbReference type="EMBL" id="EDW78070.2"/>
    </source>
</evidence>
<protein>
    <recommendedName>
        <fullName evidence="4">Small ribosomal subunit protein eS28</fullName>
    </recommendedName>
    <alternativeName>
        <fullName evidence="5">40S ribosomal protein S28</fullName>
    </alternativeName>
</protein>